<evidence type="ECO:0000313" key="1">
    <source>
        <dbReference type="EMBL" id="TLF74436.1"/>
    </source>
</evidence>
<protein>
    <submittedName>
        <fullName evidence="1">Uncharacterized protein</fullName>
    </submittedName>
</protein>
<evidence type="ECO:0000313" key="2">
    <source>
        <dbReference type="Proteomes" id="UP000306378"/>
    </source>
</evidence>
<dbReference type="RefSeq" id="WP_138451248.1">
    <property type="nucleotide sequence ID" value="NZ_VBUT01000010.1"/>
</dbReference>
<reference evidence="1 2" key="1">
    <citation type="submission" date="2019-05" db="EMBL/GenBank/DDBJ databases">
        <title>Genomes sequences of two Nocardia cyriacigeorgica environmental isolates, type strains Nocardia asteroides ATCC 19247 and Nocardia cyriacigeorgica DSM 44484.</title>
        <authorList>
            <person name="Vautrin F."/>
            <person name="Bergeron E."/>
            <person name="Dubost A."/>
            <person name="Abrouk D."/>
            <person name="Rodriguez Nava V."/>
            <person name="Pujic P."/>
        </authorList>
    </citation>
    <scope>NUCLEOTIDE SEQUENCE [LARGE SCALE GENOMIC DNA]</scope>
    <source>
        <strain evidence="1 2">EML 446</strain>
    </source>
</reference>
<gene>
    <name evidence="1" type="ORF">FEK34_23985</name>
</gene>
<dbReference type="AlphaFoldDB" id="A0A5R8NFQ4"/>
<proteinExistence type="predicted"/>
<name>A0A5R8NFQ4_9NOCA</name>
<organism evidence="1 2">
    <name type="scientific">Nocardia cyriacigeorgica</name>
    <dbReference type="NCBI Taxonomy" id="135487"/>
    <lineage>
        <taxon>Bacteria</taxon>
        <taxon>Bacillati</taxon>
        <taxon>Actinomycetota</taxon>
        <taxon>Actinomycetes</taxon>
        <taxon>Mycobacteriales</taxon>
        <taxon>Nocardiaceae</taxon>
        <taxon>Nocardia</taxon>
    </lineage>
</organism>
<comment type="caution">
    <text evidence="1">The sequence shown here is derived from an EMBL/GenBank/DDBJ whole genome shotgun (WGS) entry which is preliminary data.</text>
</comment>
<dbReference type="Proteomes" id="UP000306378">
    <property type="component" value="Unassembled WGS sequence"/>
</dbReference>
<dbReference type="EMBL" id="VBUT01000010">
    <property type="protein sequence ID" value="TLF74436.1"/>
    <property type="molecule type" value="Genomic_DNA"/>
</dbReference>
<sequence>MNDNDPAPAVGYLRTDLSGVAAEFDRAQIITRAARLGYTLTGDVIEHTAATEHRTEHLLAAIYAHRAEAVIVPTLAHLDKATFDLVLPAADIITTQPYETYARQWTSVQVYPDRPFM</sequence>
<accession>A0A5R8NFQ4</accession>